<reference evidence="2 3" key="1">
    <citation type="submission" date="2018-08" db="EMBL/GenBank/DDBJ databases">
        <authorList>
            <person name="Miller G.E."/>
            <person name="Abrahams R."/>
            <person name="Bazan D.C."/>
            <person name="Beglau B.C."/>
            <person name="Blaylock E.C."/>
            <person name="Choi J.D."/>
            <person name="Grewal S.K."/>
            <person name="Hernandez E.V."/>
            <person name="Kim D.J."/>
            <person name="Kim K."/>
            <person name="Lee Y."/>
            <person name="Linde M.K."/>
            <person name="Lopez M.B."/>
            <person name="Pangalila E."/>
            <person name="Parker M.A."/>
            <person name="Specht R.C."/>
            <person name="Teng M.C."/>
            <person name="Toledo B."/>
            <person name="Tran S."/>
            <person name="Yu H."/>
            <person name="Kalaj N."/>
            <person name="Muthiah A.S."/>
            <person name="Dean N.S."/>
            <person name="Diaz A."/>
            <person name="Garlena R.A."/>
            <person name="Russell D.A."/>
            <person name="Pope W.H."/>
            <person name="Jacobs-Sera D."/>
            <person name="Hatfull G.F."/>
        </authorList>
    </citation>
    <scope>NUCLEOTIDE SEQUENCE [LARGE SCALE GENOMIC DNA]</scope>
</reference>
<protein>
    <submittedName>
        <fullName evidence="2">Tape measure protein</fullName>
    </submittedName>
</protein>
<dbReference type="EMBL" id="MH727556">
    <property type="protein sequence ID" value="AYB70145.1"/>
    <property type="molecule type" value="Genomic_DNA"/>
</dbReference>
<evidence type="ECO:0000313" key="3">
    <source>
        <dbReference type="Proteomes" id="UP000279330"/>
    </source>
</evidence>
<organism evidence="2 3">
    <name type="scientific">Microbacterium phage OneinaGillian</name>
    <dbReference type="NCBI Taxonomy" id="2301604"/>
    <lineage>
        <taxon>Viruses</taxon>
        <taxon>Duplodnaviria</taxon>
        <taxon>Heunggongvirae</taxon>
        <taxon>Uroviricota</taxon>
        <taxon>Caudoviricetes</taxon>
        <taxon>Gillianvirus</taxon>
        <taxon>Gillianvirus oneinagillian</taxon>
    </lineage>
</organism>
<dbReference type="GeneID" id="55003709"/>
<keyword evidence="3" id="KW-1185">Reference proteome</keyword>
<feature type="transmembrane region" description="Helical" evidence="1">
    <location>
        <begin position="154"/>
        <end position="173"/>
    </location>
</feature>
<dbReference type="KEGG" id="vg:55003709"/>
<dbReference type="Proteomes" id="UP000279330">
    <property type="component" value="Segment"/>
</dbReference>
<sequence>MVAEVAARAKFVLEVDGKKIPVEVRKFADQAAAQGDKAGKDFGDRFDRGLTPRMRETANRLGPMLNDALSIKGDVLRRNEGLIRTFGKNSGSVFDRLADRMTAFGVQSEVALRNAFGRGGDAMRDFWDGLDKDSSRLDKLNLKWGDLSHNARQWTLIIGAVLAGMSSLASLSSAAGAGILALGGGLSAAVLGGGALIAIFSVLGKDMAELSPQMRGVAQQFQGFKKSLLDTRDVIASAGFKQMPNTFERLEKSVVGLRPAFANLGTAAGKVFDNFSRGLQVGSAGFTEVNGLIQNAANNFPALANAAGTWTVSLMRGINKANPLVQQMIGYVQTLGDRFDAFTQSDNFDTWIANSTVTFSRFGELLDATGRALNDLVTPEAIVRTQAFLGNLTGFMPNLSKLLDILGRLDVFGLAAQLLNDFGNALMPLAKPAADLADGLNDVASIIIQQLANSLGIVAKLTAPLAQGLADVIDSIPPSMLQAIAAGVLAVSGAFVVLKGAQGIAGAVGGIQMFAGWAGKAETATGKFATALRGGLGKAGAAGIAIVGVLALADALGEYGRELVGLEDISRNLIAQNADFAESFAQINNAWSPIAGNLTNDFDLVLDNLKGFDAFWSGFVPNFGGGAENIFNDVSSLNRALTELDTPLAALAQQSLPAASDQFRAWAEQMGATDEQIMTMLNTSMPGFKAELEAASLASGNLATDQNLVDLALGRTKIRVDDQAKGLHALSGQTLITGNSVEDLTNKIRLLGERTLSSRDASRNYEQAIDDLEASLAENGKTLDITTEQGRRNEAQIDLLAEATMRSADETRKMTGDQDKANGIIAQGREELIKQLGAFDITGQEAEDYADKLGLIVPEVDTQINTPGLQAAKDGAWVLEQQIRRVPREWSTTFTSYNRVVGPTFPKTAIGGTFNGAQARIIGEAGPEAVVPLNRPLGQVDPSVRWLSAIAQGKGVPAMASGGVGGTGKSVVIEAGAIVVQGAEDPRRTAIEVMDEIADRIGS</sequence>
<gene>
    <name evidence="2" type="primary">35</name>
    <name evidence="2" type="ORF">SEA_ONEIAGILLIAN_35</name>
</gene>
<feature type="transmembrane region" description="Helical" evidence="1">
    <location>
        <begin position="179"/>
        <end position="204"/>
    </location>
</feature>
<keyword evidence="1" id="KW-0812">Transmembrane</keyword>
<accession>A0A385UGL5</accession>
<name>A0A385UGL5_9CAUD</name>
<keyword evidence="1" id="KW-0472">Membrane</keyword>
<keyword evidence="1" id="KW-1133">Transmembrane helix</keyword>
<evidence type="ECO:0000256" key="1">
    <source>
        <dbReference type="SAM" id="Phobius"/>
    </source>
</evidence>
<dbReference type="RefSeq" id="YP_009812641.1">
    <property type="nucleotide sequence ID" value="NC_048068.1"/>
</dbReference>
<evidence type="ECO:0000313" key="2">
    <source>
        <dbReference type="EMBL" id="AYB70145.1"/>
    </source>
</evidence>
<proteinExistence type="predicted"/>